<dbReference type="Pfam" id="PF21052">
    <property type="entry name" value="EFR3_ARM"/>
    <property type="match status" value="1"/>
</dbReference>
<comment type="caution">
    <text evidence="3">The sequence shown here is derived from an EMBL/GenBank/DDBJ whole genome shotgun (WGS) entry which is preliminary data.</text>
</comment>
<dbReference type="SUPFAM" id="SSF48371">
    <property type="entry name" value="ARM repeat"/>
    <property type="match status" value="1"/>
</dbReference>
<comment type="similarity">
    <text evidence="1">Belongs to the EFR3 family.</text>
</comment>
<reference evidence="3" key="1">
    <citation type="submission" date="2022-10" db="EMBL/GenBank/DDBJ databases">
        <title>Novel sulphate-reducing endosymbionts in the free-living metamonad Anaeramoeba.</title>
        <authorList>
            <person name="Jerlstrom-Hultqvist J."/>
            <person name="Cepicka I."/>
            <person name="Gallot-Lavallee L."/>
            <person name="Salas-Leiva D."/>
            <person name="Curtis B.A."/>
            <person name="Zahonova K."/>
            <person name="Pipaliya S."/>
            <person name="Dacks J."/>
            <person name="Roger A.J."/>
        </authorList>
    </citation>
    <scope>NUCLEOTIDE SEQUENCE</scope>
    <source>
        <strain evidence="3">BMAN</strain>
    </source>
</reference>
<evidence type="ECO:0000313" key="3">
    <source>
        <dbReference type="EMBL" id="KAJ5077744.1"/>
    </source>
</evidence>
<feature type="region of interest" description="Disordered" evidence="2">
    <location>
        <begin position="635"/>
        <end position="661"/>
    </location>
</feature>
<dbReference type="PANTHER" id="PTHR12444:SF8">
    <property type="entry name" value="PROTEIN EFR3 HOMOLOG CMP44E"/>
    <property type="match status" value="1"/>
</dbReference>
<dbReference type="EMBL" id="JAPDFW010000056">
    <property type="protein sequence ID" value="KAJ5077744.1"/>
    <property type="molecule type" value="Genomic_DNA"/>
</dbReference>
<protein>
    <submittedName>
        <fullName evidence="3">Protein efr3</fullName>
    </submittedName>
</protein>
<dbReference type="GO" id="GO:0072659">
    <property type="term" value="P:protein localization to plasma membrane"/>
    <property type="evidence" value="ECO:0007669"/>
    <property type="project" value="TreeGrafter"/>
</dbReference>
<sequence>MNCCGCCKSRSLKKYRRLINSIYPKLETQNYQSENAQKFLAYAKNNTKKLVSISKFLVKKTKFYLKKNQINYVMIGMRIYDELITACNNNVLLFGNHTMTAVELLLKHSNIVLNCRAVKTYTMLASSLGNDINFTFKFESFAKYFARMCLPCYGFEDSKQLKFFPQKNQDVASYYGLIGFQSLFSISQIETFIESQKFLEQAIPPIIAFISSEKQGNDLDQNIYLSLSLKRDKHDLDDLESFDSEFEHRFFQYSDNEEYPDNLLQQAPKVEYLENTANHEDSQDEIQIQISDPLLNKNYGTFQAVIPKEDPTAMSDLAADILSKISAHLNHISIFSLIKPMFEFFDTFSKWNNVSFILNCINTIISTHQEFLDTITYSLLQRMKKQENNSERLGMLLVIDAAFAVLDTSSTLYSNSVQIISDLVECFVQQKTQNQGKQDHQLALQDSLEIDDPSRTSDSFSDSANSQPETNSEIRLSSKHLLSKKSTTNSAILHPFECIQKSALIAIKKFSLKLENPSHKFNSFKFLTSKLNPKNSPNSQHLLLKCCFYCAQFYAHLPIKKTYKLEPFINLSLSSNPTTRVMVQFIFHKMFDRQSHPSPTNKPHEHLTNDTESKATNFWEKSQLPIINQSHYESTENQKENLIDSQKSIKSPKQILKNTNPEKENDIGEMLENITEDQDTLPQNGFDSFQNDFQSDSHLAFWDFYHTFIHKYYETILRSIHHQLLLDSNTPINYKALFKTLGYFLNEFPKKHFKRIFPLFFSLQEKISTRLSQKRITPTNIYCIMTVIIGHLLLISYKFNLLSLSQYILSTIGGIESWNIIDPSLQIILTNGIKIQCAKYTKNNNNNNNNNKEISKIHIPEFSQIKLDKIKIIQIIKESNLFNNNNEKILSFISQQFRSEIQPISFYQSSRSSTKDIQLENVSSLSEKPFSLKLKPSKKSNIKLTDSSLSSEDDYLSFNESEYEIEMKTQKTQFTSSKLKELMEVGDQKLLDNSFELTPNSQNKNYNELVDFLWKSNSDKKSSKLNSLLFSSTKSFSSKLNETKFISDFEI</sequence>
<dbReference type="OrthoDB" id="19232at2759"/>
<dbReference type="Proteomes" id="UP001149090">
    <property type="component" value="Unassembled WGS sequence"/>
</dbReference>
<dbReference type="InterPro" id="IPR016024">
    <property type="entry name" value="ARM-type_fold"/>
</dbReference>
<feature type="compositionally biased region" description="Polar residues" evidence="2">
    <location>
        <begin position="643"/>
        <end position="659"/>
    </location>
</feature>
<gene>
    <name evidence="3" type="ORF">M0811_05434</name>
</gene>
<feature type="compositionally biased region" description="Polar residues" evidence="2">
    <location>
        <begin position="456"/>
        <end position="475"/>
    </location>
</feature>
<dbReference type="AlphaFoldDB" id="A0A9Q0RGH0"/>
<dbReference type="InterPro" id="IPR049152">
    <property type="entry name" value="EFR3-like_ARM"/>
</dbReference>
<dbReference type="PANTHER" id="PTHR12444">
    <property type="entry name" value="PROTEIN EFR3 HOMOLOG CMP44E"/>
    <property type="match status" value="1"/>
</dbReference>
<accession>A0A9Q0RGH0</accession>
<keyword evidence="4" id="KW-1185">Reference proteome</keyword>
<dbReference type="InterPro" id="IPR051851">
    <property type="entry name" value="EFR3_Homologs"/>
</dbReference>
<evidence type="ECO:0000256" key="1">
    <source>
        <dbReference type="ARBA" id="ARBA00010216"/>
    </source>
</evidence>
<evidence type="ECO:0000313" key="4">
    <source>
        <dbReference type="Proteomes" id="UP001149090"/>
    </source>
</evidence>
<evidence type="ECO:0000256" key="2">
    <source>
        <dbReference type="SAM" id="MobiDB-lite"/>
    </source>
</evidence>
<proteinExistence type="inferred from homology"/>
<dbReference type="GO" id="GO:0005886">
    <property type="term" value="C:plasma membrane"/>
    <property type="evidence" value="ECO:0007669"/>
    <property type="project" value="TreeGrafter"/>
</dbReference>
<feature type="region of interest" description="Disordered" evidence="2">
    <location>
        <begin position="452"/>
        <end position="477"/>
    </location>
</feature>
<name>A0A9Q0RGH0_ANAIG</name>
<organism evidence="3 4">
    <name type="scientific">Anaeramoeba ignava</name>
    <name type="common">Anaerobic marine amoeba</name>
    <dbReference type="NCBI Taxonomy" id="1746090"/>
    <lineage>
        <taxon>Eukaryota</taxon>
        <taxon>Metamonada</taxon>
        <taxon>Anaeramoebidae</taxon>
        <taxon>Anaeramoeba</taxon>
    </lineage>
</organism>